<feature type="transmembrane region" description="Helical" evidence="1">
    <location>
        <begin position="330"/>
        <end position="352"/>
    </location>
</feature>
<evidence type="ECO:0000313" key="2">
    <source>
        <dbReference type="EMBL" id="MBB4137966.1"/>
    </source>
</evidence>
<protein>
    <recommendedName>
        <fullName evidence="4">DUF3068 domain-containing protein</fullName>
    </recommendedName>
</protein>
<comment type="caution">
    <text evidence="2">The sequence shown here is derived from an EMBL/GenBank/DDBJ whole genome shotgun (WGS) entry which is preliminary data.</text>
</comment>
<dbReference type="Pfam" id="PF11271">
    <property type="entry name" value="PorA"/>
    <property type="match status" value="1"/>
</dbReference>
<keyword evidence="1" id="KW-0472">Membrane</keyword>
<gene>
    <name evidence="2" type="ORF">BKA16_004518</name>
</gene>
<accession>A0A840F7V1</accession>
<dbReference type="RefSeq" id="WP_183372796.1">
    <property type="nucleotide sequence ID" value="NZ_BAABHL010000001.1"/>
</dbReference>
<dbReference type="AlphaFoldDB" id="A0A840F7V1"/>
<name>A0A840F7V1_9ACTN</name>
<evidence type="ECO:0008006" key="4">
    <source>
        <dbReference type="Google" id="ProtNLM"/>
    </source>
</evidence>
<dbReference type="InterPro" id="IPR021424">
    <property type="entry name" value="PorA"/>
</dbReference>
<sequence>MAETPSPRLRARDLLAPTAFFLGALLIAAAIAVGPVIGSGLKKIPLDVDQTWVADGSDGSRVLDRCSIDSPHARVLPAQVQQRRRIVVVRPADSDLVTLQAGTSLGVSEYQVDGASVDAEKVCAEETLSAVIDRVSIDRRSALPTGSPSEIQYDDKKGAVQLPDRTGYTYLLPFEFADSDASYFDVVSRSAVPLKNAGTETVAGRDTVHFTAAVDDADLSRYDSRAVLTRPASWFGTFPGVRPDDELTATLHYSAARDLYVDETTGVVIDERVRLVEEYRFAPDVAARSPELADFRLTNVDTTLRGDRQSLTDAAAAASSRDWPVTATTVIAPIVLGLIGVAALTVGVAVTLRDRRRGLPDGSHPGPGADHRG</sequence>
<keyword evidence="1" id="KW-0812">Transmembrane</keyword>
<evidence type="ECO:0000256" key="1">
    <source>
        <dbReference type="SAM" id="Phobius"/>
    </source>
</evidence>
<keyword evidence="1" id="KW-1133">Transmembrane helix</keyword>
<keyword evidence="3" id="KW-1185">Reference proteome</keyword>
<dbReference type="EMBL" id="JACIFP010000001">
    <property type="protein sequence ID" value="MBB4137966.1"/>
    <property type="molecule type" value="Genomic_DNA"/>
</dbReference>
<dbReference type="Proteomes" id="UP000551501">
    <property type="component" value="Unassembled WGS sequence"/>
</dbReference>
<proteinExistence type="predicted"/>
<organism evidence="2 3">
    <name type="scientific">Gordonia humi</name>
    <dbReference type="NCBI Taxonomy" id="686429"/>
    <lineage>
        <taxon>Bacteria</taxon>
        <taxon>Bacillati</taxon>
        <taxon>Actinomycetota</taxon>
        <taxon>Actinomycetes</taxon>
        <taxon>Mycobacteriales</taxon>
        <taxon>Gordoniaceae</taxon>
        <taxon>Gordonia</taxon>
    </lineage>
</organism>
<evidence type="ECO:0000313" key="3">
    <source>
        <dbReference type="Proteomes" id="UP000551501"/>
    </source>
</evidence>
<reference evidence="2 3" key="1">
    <citation type="submission" date="2020-08" db="EMBL/GenBank/DDBJ databases">
        <title>Sequencing the genomes of 1000 actinobacteria strains.</title>
        <authorList>
            <person name="Klenk H.-P."/>
        </authorList>
    </citation>
    <scope>NUCLEOTIDE SEQUENCE [LARGE SCALE GENOMIC DNA]</scope>
    <source>
        <strain evidence="2 3">DSM 45298</strain>
    </source>
</reference>